<evidence type="ECO:0000256" key="1">
    <source>
        <dbReference type="ARBA" id="ARBA00009437"/>
    </source>
</evidence>
<evidence type="ECO:0000313" key="7">
    <source>
        <dbReference type="Proteomes" id="UP001241226"/>
    </source>
</evidence>
<dbReference type="InterPro" id="IPR036390">
    <property type="entry name" value="WH_DNA-bd_sf"/>
</dbReference>
<protein>
    <submittedName>
        <fullName evidence="6">LysR substrate-binding domain-containing protein</fullName>
    </submittedName>
</protein>
<dbReference type="Proteomes" id="UP001241226">
    <property type="component" value="Chromosome 1"/>
</dbReference>
<dbReference type="SUPFAM" id="SSF53850">
    <property type="entry name" value="Periplasmic binding protein-like II"/>
    <property type="match status" value="1"/>
</dbReference>
<reference evidence="6 7" key="1">
    <citation type="submission" date="2022-02" db="EMBL/GenBank/DDBJ databases">
        <title>Emergence and expansion in Europe of a Vibrio aestuarianus clonal complex pathogenic for oysters.</title>
        <authorList>
            <person name="Mesnil A."/>
            <person name="Travers M.-A."/>
        </authorList>
    </citation>
    <scope>NUCLEOTIDE SEQUENCE [LARGE SCALE GENOMIC DNA]</scope>
    <source>
        <strain evidence="6 7">U17</strain>
    </source>
</reference>
<gene>
    <name evidence="6" type="ORF">PYE67_04585</name>
</gene>
<dbReference type="Gene3D" id="3.40.190.10">
    <property type="entry name" value="Periplasmic binding protein-like II"/>
    <property type="match status" value="2"/>
</dbReference>
<dbReference type="RefSeq" id="WP_261926656.1">
    <property type="nucleotide sequence ID" value="NZ_CALYLG010000155.1"/>
</dbReference>
<dbReference type="PANTHER" id="PTHR30346">
    <property type="entry name" value="TRANSCRIPTIONAL DUAL REGULATOR HCAR-RELATED"/>
    <property type="match status" value="1"/>
</dbReference>
<evidence type="ECO:0000259" key="5">
    <source>
        <dbReference type="PROSITE" id="PS50931"/>
    </source>
</evidence>
<dbReference type="Pfam" id="PF00126">
    <property type="entry name" value="HTH_1"/>
    <property type="match status" value="1"/>
</dbReference>
<dbReference type="InterPro" id="IPR000847">
    <property type="entry name" value="LysR_HTH_N"/>
</dbReference>
<dbReference type="EMBL" id="CP118711">
    <property type="protein sequence ID" value="WGK86104.1"/>
    <property type="molecule type" value="Genomic_DNA"/>
</dbReference>
<comment type="similarity">
    <text evidence="1">Belongs to the LysR transcriptional regulatory family.</text>
</comment>
<accession>A0ABD7YNW6</accession>
<proteinExistence type="inferred from homology"/>
<keyword evidence="3" id="KW-0238">DNA-binding</keyword>
<dbReference type="PRINTS" id="PR00039">
    <property type="entry name" value="HTHLYSR"/>
</dbReference>
<evidence type="ECO:0000256" key="4">
    <source>
        <dbReference type="ARBA" id="ARBA00023163"/>
    </source>
</evidence>
<organism evidence="6 7">
    <name type="scientific">Vibrio aestuarianus</name>
    <dbReference type="NCBI Taxonomy" id="28171"/>
    <lineage>
        <taxon>Bacteria</taxon>
        <taxon>Pseudomonadati</taxon>
        <taxon>Pseudomonadota</taxon>
        <taxon>Gammaproteobacteria</taxon>
        <taxon>Vibrionales</taxon>
        <taxon>Vibrionaceae</taxon>
        <taxon>Vibrio</taxon>
    </lineage>
</organism>
<evidence type="ECO:0000256" key="2">
    <source>
        <dbReference type="ARBA" id="ARBA00023015"/>
    </source>
</evidence>
<feature type="domain" description="HTH lysR-type" evidence="5">
    <location>
        <begin position="8"/>
        <end position="65"/>
    </location>
</feature>
<dbReference type="FunFam" id="1.10.10.10:FF:000001">
    <property type="entry name" value="LysR family transcriptional regulator"/>
    <property type="match status" value="1"/>
</dbReference>
<dbReference type="PANTHER" id="PTHR30346:SF0">
    <property type="entry name" value="HCA OPERON TRANSCRIPTIONAL ACTIVATOR HCAR"/>
    <property type="match status" value="1"/>
</dbReference>
<dbReference type="SUPFAM" id="SSF46785">
    <property type="entry name" value="Winged helix' DNA-binding domain"/>
    <property type="match status" value="1"/>
</dbReference>
<evidence type="ECO:0000256" key="3">
    <source>
        <dbReference type="ARBA" id="ARBA00023125"/>
    </source>
</evidence>
<keyword evidence="2" id="KW-0805">Transcription regulation</keyword>
<evidence type="ECO:0000313" key="6">
    <source>
        <dbReference type="EMBL" id="WGK86104.1"/>
    </source>
</evidence>
<dbReference type="InterPro" id="IPR036388">
    <property type="entry name" value="WH-like_DNA-bd_sf"/>
</dbReference>
<dbReference type="InterPro" id="IPR005119">
    <property type="entry name" value="LysR_subst-bd"/>
</dbReference>
<keyword evidence="4" id="KW-0804">Transcription</keyword>
<sequence>MYTVLNEITIKKLHCFLTVAEELHFGRASEVLGISQPSLSSNIKELEKSLNVELFNRDARQVSLTKSGDILKSECYKILNQYELSINKVIQSGRLERNTIRLGVISAALTNEFMSIINDFKYRFPCYDIHFSELPPIDQKLALENKEIDVGICRFADTINIHPLSAISVIKESMYLAVSTSHSLSNRKLVSLKELKNETFAITDRSRSASPNYIISCLEQEGVTPVISNEVIDPTTLLAFISSGQSISIVPNSFSYIKFSNVKMIRIKENISSDICALYDSRVRNPLIMEFVEFMRSRQ</sequence>
<name>A0ABD7YNW6_9VIBR</name>
<dbReference type="Pfam" id="PF03466">
    <property type="entry name" value="LysR_substrate"/>
    <property type="match status" value="1"/>
</dbReference>
<dbReference type="AlphaFoldDB" id="A0ABD7YNW6"/>
<dbReference type="PROSITE" id="PS50931">
    <property type="entry name" value="HTH_LYSR"/>
    <property type="match status" value="1"/>
</dbReference>
<dbReference type="GO" id="GO:0003677">
    <property type="term" value="F:DNA binding"/>
    <property type="evidence" value="ECO:0007669"/>
    <property type="project" value="UniProtKB-KW"/>
</dbReference>
<dbReference type="Gene3D" id="1.10.10.10">
    <property type="entry name" value="Winged helix-like DNA-binding domain superfamily/Winged helix DNA-binding domain"/>
    <property type="match status" value="1"/>
</dbReference>